<dbReference type="PRINTS" id="PR01415">
    <property type="entry name" value="ANKYRIN"/>
</dbReference>
<dbReference type="SMART" id="SM00248">
    <property type="entry name" value="ANK"/>
    <property type="match status" value="5"/>
</dbReference>
<dbReference type="RefSeq" id="WP_273703070.1">
    <property type="nucleotide sequence ID" value="NZ_JDSS02000016.1"/>
</dbReference>
<dbReference type="Gene3D" id="1.25.40.20">
    <property type="entry name" value="Ankyrin repeat-containing domain"/>
    <property type="match status" value="2"/>
</dbReference>
<keyword evidence="1" id="KW-0677">Repeat</keyword>
<protein>
    <submittedName>
        <fullName evidence="5">Ankyrin repeat protein</fullName>
    </submittedName>
</protein>
<evidence type="ECO:0000256" key="3">
    <source>
        <dbReference type="PROSITE-ProRule" id="PRU00023"/>
    </source>
</evidence>
<dbReference type="InterPro" id="IPR002110">
    <property type="entry name" value="Ankyrin_rpt"/>
</dbReference>
<dbReference type="Proteomes" id="UP000019812">
    <property type="component" value="Unassembled WGS sequence"/>
</dbReference>
<evidence type="ECO:0000256" key="4">
    <source>
        <dbReference type="SAM" id="SignalP"/>
    </source>
</evidence>
<feature type="signal peptide" evidence="4">
    <location>
        <begin position="1"/>
        <end position="18"/>
    </location>
</feature>
<gene>
    <name evidence="5" type="ORF">CAPSK01_000988</name>
</gene>
<dbReference type="EMBL" id="JDSS02000016">
    <property type="protein sequence ID" value="KFB69243.1"/>
    <property type="molecule type" value="Genomic_DNA"/>
</dbReference>
<dbReference type="STRING" id="1457154.CAPSK01_000988"/>
<proteinExistence type="predicted"/>
<evidence type="ECO:0000256" key="1">
    <source>
        <dbReference type="ARBA" id="ARBA00022737"/>
    </source>
</evidence>
<feature type="repeat" description="ANK" evidence="3">
    <location>
        <begin position="85"/>
        <end position="117"/>
    </location>
</feature>
<evidence type="ECO:0000256" key="2">
    <source>
        <dbReference type="ARBA" id="ARBA00023043"/>
    </source>
</evidence>
<reference evidence="5 6" key="1">
    <citation type="submission" date="2014-07" db="EMBL/GenBank/DDBJ databases">
        <title>Expanding our view of genomic diversity in Candidatus Accumulibacter clades.</title>
        <authorList>
            <person name="Skennerton C.T."/>
            <person name="Barr J.J."/>
            <person name="Slater F.R."/>
            <person name="Bond P.L."/>
            <person name="Tyson G.W."/>
        </authorList>
    </citation>
    <scope>NUCLEOTIDE SEQUENCE [LARGE SCALE GENOMIC DNA]</scope>
    <source>
        <strain evidence="6">SK-01</strain>
    </source>
</reference>
<evidence type="ECO:0000313" key="6">
    <source>
        <dbReference type="Proteomes" id="UP000019812"/>
    </source>
</evidence>
<accession>A0A084Y3E9</accession>
<comment type="caution">
    <text evidence="5">The sequence shown here is derived from an EMBL/GenBank/DDBJ whole genome shotgun (WGS) entry which is preliminary data.</text>
</comment>
<dbReference type="Pfam" id="PF12796">
    <property type="entry name" value="Ank_2"/>
    <property type="match status" value="1"/>
</dbReference>
<feature type="chain" id="PRO_5001785604" evidence="4">
    <location>
        <begin position="19"/>
        <end position="218"/>
    </location>
</feature>
<dbReference type="Pfam" id="PF00023">
    <property type="entry name" value="Ank"/>
    <property type="match status" value="1"/>
</dbReference>
<name>A0A084Y3E9_9PROT</name>
<feature type="repeat" description="ANK" evidence="3">
    <location>
        <begin position="115"/>
        <end position="147"/>
    </location>
</feature>
<feature type="repeat" description="ANK" evidence="3">
    <location>
        <begin position="148"/>
        <end position="180"/>
    </location>
</feature>
<dbReference type="InterPro" id="IPR036770">
    <property type="entry name" value="Ankyrin_rpt-contain_sf"/>
</dbReference>
<dbReference type="PROSITE" id="PS50297">
    <property type="entry name" value="ANK_REP_REGION"/>
    <property type="match status" value="3"/>
</dbReference>
<dbReference type="PROSITE" id="PS50088">
    <property type="entry name" value="ANK_REPEAT"/>
    <property type="match status" value="4"/>
</dbReference>
<organism evidence="5 6">
    <name type="scientific">Candidatus Accumulibacter vicinus</name>
    <dbReference type="NCBI Taxonomy" id="2954382"/>
    <lineage>
        <taxon>Bacteria</taxon>
        <taxon>Pseudomonadati</taxon>
        <taxon>Pseudomonadota</taxon>
        <taxon>Betaproteobacteria</taxon>
        <taxon>Candidatus Accumulibacter</taxon>
    </lineage>
</organism>
<feature type="repeat" description="ANK" evidence="3">
    <location>
        <begin position="52"/>
        <end position="84"/>
    </location>
</feature>
<dbReference type="SUPFAM" id="SSF48403">
    <property type="entry name" value="Ankyrin repeat"/>
    <property type="match status" value="1"/>
</dbReference>
<keyword evidence="2 3" id="KW-0040">ANK repeat</keyword>
<dbReference type="PANTHER" id="PTHR24171">
    <property type="entry name" value="ANKYRIN REPEAT DOMAIN-CONTAINING PROTEIN 39-RELATED"/>
    <property type="match status" value="1"/>
</dbReference>
<dbReference type="AlphaFoldDB" id="A0A084Y3E9"/>
<evidence type="ECO:0000313" key="5">
    <source>
        <dbReference type="EMBL" id="KFB69243.1"/>
    </source>
</evidence>
<keyword evidence="4" id="KW-0732">Signal</keyword>
<sequence length="218" mass="23734" precursor="true">MKMIALLFALLLPASATAGVYEDMEEALISGDTPWAIQLINRGMDVNSVDVLGNTLLMQTVQRSNMDFFDYLLKRRARINTRNRNGETALSLAAYKGKLPFVKRLVEAGADVNLYGWPPLIYASFNGHAAVVDYLLKKGAEVNATTDNGSTALLFAARFGHLEVVELLLQNNADPNLANERGATAIDWALKTENTDIADLLRKAGGRPGNPEAVGRSK</sequence>